<protein>
    <submittedName>
        <fullName evidence="4">LLM class flavin-dependent oxidoreductase</fullName>
    </submittedName>
</protein>
<accession>A0ABT8VGR7</accession>
<evidence type="ECO:0000313" key="4">
    <source>
        <dbReference type="EMBL" id="MDO3680167.1"/>
    </source>
</evidence>
<sequence length="412" mass="45869">MSGIHERLAALSPEQRALLERRLKQQGIAAPDTASGAKSGQGQAAAEAAFVPKRRRSGAAMDFSLFFFSGDGSTTDRHKYGLLMECAAFADRHGFKAVWTPERHFEEFGGLYPNPSVLSAALAAVTERVELRAGSVVLPLHHPVRFVEEWSVVDNLSGGRVSVAFATGWHPADFILAPVQHPDYYVHRKEELFKSVEQVRTLWSGEAVPFTDASGAVHRIKTLPRPIQSELNLWIATNGNEETYRQAAEIGAGILTGILGNGFAELEGKIERYREALLRHGYDPQTKKVAVMLHTCLGENDEAVRAKVERPLKEYLKTFLSQQRRILEDYDGMTDADFEAIVSRAFDKYYRESSLLGTPEKCAKLVETLRDIGVGEIACLIDFGVDRETVMESLTLLSELQRKFAYDKELIP</sequence>
<dbReference type="InterPro" id="IPR011251">
    <property type="entry name" value="Luciferase-like_dom"/>
</dbReference>
<organism evidence="4 5">
    <name type="scientific">Paenibacillus ehimensis</name>
    <dbReference type="NCBI Taxonomy" id="79264"/>
    <lineage>
        <taxon>Bacteria</taxon>
        <taxon>Bacillati</taxon>
        <taxon>Bacillota</taxon>
        <taxon>Bacilli</taxon>
        <taxon>Bacillales</taxon>
        <taxon>Paenibacillaceae</taxon>
        <taxon>Paenibacillus</taxon>
    </lineage>
</organism>
<dbReference type="PANTHER" id="PTHR30137">
    <property type="entry name" value="LUCIFERASE-LIKE MONOOXYGENASE"/>
    <property type="match status" value="1"/>
</dbReference>
<keyword evidence="2" id="KW-0503">Monooxygenase</keyword>
<dbReference type="RefSeq" id="WP_302880433.1">
    <property type="nucleotide sequence ID" value="NZ_JAUMKJ010000036.1"/>
</dbReference>
<keyword evidence="1" id="KW-0560">Oxidoreductase</keyword>
<feature type="domain" description="Luciferase-like" evidence="3">
    <location>
        <begin position="61"/>
        <end position="374"/>
    </location>
</feature>
<dbReference type="SUPFAM" id="SSF51679">
    <property type="entry name" value="Bacterial luciferase-like"/>
    <property type="match status" value="1"/>
</dbReference>
<dbReference type="EMBL" id="JAUMKJ010000036">
    <property type="protein sequence ID" value="MDO3680167.1"/>
    <property type="molecule type" value="Genomic_DNA"/>
</dbReference>
<dbReference type="InterPro" id="IPR024011">
    <property type="entry name" value="Biosynth_lucif-like_mOase_dom"/>
</dbReference>
<dbReference type="Gene3D" id="3.20.20.30">
    <property type="entry name" value="Luciferase-like domain"/>
    <property type="match status" value="1"/>
</dbReference>
<dbReference type="Proteomes" id="UP001168883">
    <property type="component" value="Unassembled WGS sequence"/>
</dbReference>
<dbReference type="Pfam" id="PF00296">
    <property type="entry name" value="Bac_luciferase"/>
    <property type="match status" value="1"/>
</dbReference>
<proteinExistence type="predicted"/>
<dbReference type="NCBIfam" id="TIGR04020">
    <property type="entry name" value="seco_metab_LLM"/>
    <property type="match status" value="1"/>
</dbReference>
<dbReference type="InterPro" id="IPR036661">
    <property type="entry name" value="Luciferase-like_sf"/>
</dbReference>
<evidence type="ECO:0000259" key="3">
    <source>
        <dbReference type="Pfam" id="PF00296"/>
    </source>
</evidence>
<keyword evidence="5" id="KW-1185">Reference proteome</keyword>
<reference evidence="4" key="1">
    <citation type="submission" date="2023-07" db="EMBL/GenBank/DDBJ databases">
        <authorList>
            <person name="Aktuganov G."/>
            <person name="Boyko T."/>
            <person name="Delegan Y."/>
            <person name="Galimzianova N."/>
            <person name="Gilvanova E."/>
            <person name="Korobov V."/>
            <person name="Kuzmina L."/>
            <person name="Melentiev A."/>
            <person name="Milman P."/>
            <person name="Ryabova A."/>
            <person name="Stupak E."/>
            <person name="Yasakov T."/>
            <person name="Zharikova N."/>
            <person name="Zhurenko E."/>
        </authorList>
    </citation>
    <scope>NUCLEOTIDE SEQUENCE</scope>
    <source>
        <strain evidence="4">IB-739</strain>
    </source>
</reference>
<gene>
    <name evidence="4" type="ORF">Q3C12_24445</name>
</gene>
<name>A0ABT8VGR7_9BACL</name>
<evidence type="ECO:0000256" key="1">
    <source>
        <dbReference type="ARBA" id="ARBA00023002"/>
    </source>
</evidence>
<comment type="caution">
    <text evidence="4">The sequence shown here is derived from an EMBL/GenBank/DDBJ whole genome shotgun (WGS) entry which is preliminary data.</text>
</comment>
<evidence type="ECO:0000256" key="2">
    <source>
        <dbReference type="ARBA" id="ARBA00023033"/>
    </source>
</evidence>
<dbReference type="PANTHER" id="PTHR30137:SF8">
    <property type="entry name" value="BLR5498 PROTEIN"/>
    <property type="match status" value="1"/>
</dbReference>
<dbReference type="InterPro" id="IPR050766">
    <property type="entry name" value="Bact_Lucif_Oxidored"/>
</dbReference>
<evidence type="ECO:0000313" key="5">
    <source>
        <dbReference type="Proteomes" id="UP001168883"/>
    </source>
</evidence>